<evidence type="ECO:0000256" key="2">
    <source>
        <dbReference type="ARBA" id="ARBA00021549"/>
    </source>
</evidence>
<evidence type="ECO:0000256" key="8">
    <source>
        <dbReference type="ARBA" id="ARBA00023136"/>
    </source>
</evidence>
<dbReference type="Gene3D" id="3.55.40.10">
    <property type="entry name" value="minor pseudopilin epsh domain"/>
    <property type="match status" value="1"/>
</dbReference>
<dbReference type="NCBIfam" id="TIGR02532">
    <property type="entry name" value="IV_pilin_GFxxxE"/>
    <property type="match status" value="1"/>
</dbReference>
<feature type="transmembrane region" description="Helical" evidence="11">
    <location>
        <begin position="12"/>
        <end position="33"/>
    </location>
</feature>
<dbReference type="RefSeq" id="WP_084003052.1">
    <property type="nucleotide sequence ID" value="NZ_MCRI01000031.1"/>
</dbReference>
<evidence type="ECO:0000256" key="11">
    <source>
        <dbReference type="SAM" id="Phobius"/>
    </source>
</evidence>
<dbReference type="InterPro" id="IPR012902">
    <property type="entry name" value="N_methyl_site"/>
</dbReference>
<evidence type="ECO:0000256" key="9">
    <source>
        <dbReference type="ARBA" id="ARBA00025772"/>
    </source>
</evidence>
<name>A0A1E3GPK2_9GAMM</name>
<dbReference type="Pfam" id="PF12019">
    <property type="entry name" value="GspH"/>
    <property type="match status" value="1"/>
</dbReference>
<dbReference type="STRING" id="291169.A9E74_02265"/>
<keyword evidence="7 11" id="KW-1133">Transmembrane helix</keyword>
<keyword evidence="4" id="KW-0488">Methylation</keyword>
<keyword evidence="8 11" id="KW-0472">Membrane</keyword>
<feature type="domain" description="General secretion pathway GspH" evidence="12">
    <location>
        <begin position="45"/>
        <end position="173"/>
    </location>
</feature>
<proteinExistence type="inferred from homology"/>
<dbReference type="GO" id="GO:0015628">
    <property type="term" value="P:protein secretion by the type II secretion system"/>
    <property type="evidence" value="ECO:0007669"/>
    <property type="project" value="InterPro"/>
</dbReference>
<keyword evidence="14" id="KW-1185">Reference proteome</keyword>
<comment type="caution">
    <text evidence="13">The sequence shown here is derived from an EMBL/GenBank/DDBJ whole genome shotgun (WGS) entry which is preliminary data.</text>
</comment>
<dbReference type="SUPFAM" id="SSF54523">
    <property type="entry name" value="Pili subunits"/>
    <property type="match status" value="1"/>
</dbReference>
<dbReference type="AlphaFoldDB" id="A0A1E3GPK2"/>
<dbReference type="PROSITE" id="PS00409">
    <property type="entry name" value="PROKAR_NTER_METHYL"/>
    <property type="match status" value="1"/>
</dbReference>
<evidence type="ECO:0000256" key="1">
    <source>
        <dbReference type="ARBA" id="ARBA00004377"/>
    </source>
</evidence>
<comment type="subcellular location">
    <subcellularLocation>
        <location evidence="1">Cell inner membrane</location>
        <topology evidence="1">Single-pass membrane protein</topology>
    </subcellularLocation>
</comment>
<keyword evidence="6 11" id="KW-0812">Transmembrane</keyword>
<evidence type="ECO:0000256" key="7">
    <source>
        <dbReference type="ARBA" id="ARBA00022989"/>
    </source>
</evidence>
<evidence type="ECO:0000256" key="10">
    <source>
        <dbReference type="ARBA" id="ARBA00030775"/>
    </source>
</evidence>
<dbReference type="Proteomes" id="UP000094379">
    <property type="component" value="Unassembled WGS sequence"/>
</dbReference>
<comment type="similarity">
    <text evidence="9">Belongs to the GSP H family.</text>
</comment>
<dbReference type="InterPro" id="IPR045584">
    <property type="entry name" value="Pilin-like"/>
</dbReference>
<evidence type="ECO:0000256" key="4">
    <source>
        <dbReference type="ARBA" id="ARBA00022481"/>
    </source>
</evidence>
<keyword evidence="3" id="KW-1003">Cell membrane</keyword>
<dbReference type="Pfam" id="PF07963">
    <property type="entry name" value="N_methyl"/>
    <property type="match status" value="1"/>
</dbReference>
<keyword evidence="5" id="KW-0997">Cell inner membrane</keyword>
<dbReference type="GO" id="GO:0005886">
    <property type="term" value="C:plasma membrane"/>
    <property type="evidence" value="ECO:0007669"/>
    <property type="project" value="UniProtKB-SubCell"/>
</dbReference>
<organism evidence="13 14">
    <name type="scientific">Methylophaga muralis</name>
    <dbReference type="NCBI Taxonomy" id="291169"/>
    <lineage>
        <taxon>Bacteria</taxon>
        <taxon>Pseudomonadati</taxon>
        <taxon>Pseudomonadota</taxon>
        <taxon>Gammaproteobacteria</taxon>
        <taxon>Thiotrichales</taxon>
        <taxon>Piscirickettsiaceae</taxon>
        <taxon>Methylophaga</taxon>
    </lineage>
</organism>
<accession>A0A1E3GPK2</accession>
<gene>
    <name evidence="13" type="ORF">A9E74_02265</name>
</gene>
<evidence type="ECO:0000256" key="5">
    <source>
        <dbReference type="ARBA" id="ARBA00022519"/>
    </source>
</evidence>
<reference evidence="13 14" key="1">
    <citation type="submission" date="2016-07" db="EMBL/GenBank/DDBJ databases">
        <title>Draft Genome Sequence of Methylophaga muralis Bur 1.</title>
        <authorList>
            <person name="Vasilenko O.V."/>
            <person name="Doronina N.V."/>
            <person name="Shmareva M.N."/>
            <person name="Tarlachkov S.V."/>
            <person name="Mustakhimov I."/>
            <person name="Trotsenko Y.A."/>
        </authorList>
    </citation>
    <scope>NUCLEOTIDE SEQUENCE [LARGE SCALE GENOMIC DNA]</scope>
    <source>
        <strain evidence="13 14">Bur 1</strain>
    </source>
</reference>
<evidence type="ECO:0000313" key="14">
    <source>
        <dbReference type="Proteomes" id="UP000094379"/>
    </source>
</evidence>
<evidence type="ECO:0000259" key="12">
    <source>
        <dbReference type="Pfam" id="PF12019"/>
    </source>
</evidence>
<protein>
    <recommendedName>
        <fullName evidence="2">Type II secretion system protein H</fullName>
    </recommendedName>
    <alternativeName>
        <fullName evidence="10">General secretion pathway protein H</fullName>
    </alternativeName>
</protein>
<evidence type="ECO:0000256" key="3">
    <source>
        <dbReference type="ARBA" id="ARBA00022475"/>
    </source>
</evidence>
<sequence length="184" mass="20028">MKKFAANHGFTLIELMITLVVVVILVSIAAPSFGTMIRENRAATQANNLLSSLQVARSEAINRSVRVSMRRLSNTNSVWEDGWRIFTDWDGDGVFDGDLDEKDCSIEGQDCLLMEQQPLGNNISLRTGGVLTVGLTFLPSGEVRRLGGGSPSDTFTLCIPDTNQRSIVINLTGRARIAEGDLCP</sequence>
<dbReference type="GO" id="GO:0015627">
    <property type="term" value="C:type II protein secretion system complex"/>
    <property type="evidence" value="ECO:0007669"/>
    <property type="project" value="InterPro"/>
</dbReference>
<evidence type="ECO:0000256" key="6">
    <source>
        <dbReference type="ARBA" id="ARBA00022692"/>
    </source>
</evidence>
<evidence type="ECO:0000313" key="13">
    <source>
        <dbReference type="EMBL" id="ODN65983.1"/>
    </source>
</evidence>
<dbReference type="EMBL" id="MCRI01000031">
    <property type="protein sequence ID" value="ODN65983.1"/>
    <property type="molecule type" value="Genomic_DNA"/>
</dbReference>
<dbReference type="InterPro" id="IPR022346">
    <property type="entry name" value="T2SS_GspH"/>
</dbReference>